<dbReference type="InterPro" id="IPR013604">
    <property type="entry name" value="7TM_chemorcpt"/>
</dbReference>
<dbReference type="OMA" id="NAPITEC"/>
<keyword evidence="5 6" id="KW-0472">Membrane</keyword>
<dbReference type="Pfam" id="PF08395">
    <property type="entry name" value="7tm_7"/>
    <property type="match status" value="1"/>
</dbReference>
<dbReference type="KEGG" id="dhe:111604276"/>
<evidence type="ECO:0000256" key="1">
    <source>
        <dbReference type="ARBA" id="ARBA00004651"/>
    </source>
</evidence>
<organism evidence="7 8">
    <name type="scientific">Drosophila hydei</name>
    <name type="common">Fruit fly</name>
    <dbReference type="NCBI Taxonomy" id="7224"/>
    <lineage>
        <taxon>Eukaryota</taxon>
        <taxon>Metazoa</taxon>
        <taxon>Ecdysozoa</taxon>
        <taxon>Arthropoda</taxon>
        <taxon>Hexapoda</taxon>
        <taxon>Insecta</taxon>
        <taxon>Pterygota</taxon>
        <taxon>Neoptera</taxon>
        <taxon>Endopterygota</taxon>
        <taxon>Diptera</taxon>
        <taxon>Brachycera</taxon>
        <taxon>Muscomorpha</taxon>
        <taxon>Ephydroidea</taxon>
        <taxon>Drosophilidae</taxon>
        <taxon>Drosophila</taxon>
    </lineage>
</organism>
<dbReference type="OrthoDB" id="7836567at2759"/>
<keyword evidence="2" id="KW-1003">Cell membrane</keyword>
<dbReference type="Proteomes" id="UP000504633">
    <property type="component" value="Unplaced"/>
</dbReference>
<keyword evidence="4 6" id="KW-1133">Transmembrane helix</keyword>
<dbReference type="AlphaFoldDB" id="A0A6J1MBR7"/>
<protein>
    <submittedName>
        <fullName evidence="8">Gustatory receptor 85a</fullName>
    </submittedName>
</protein>
<proteinExistence type="predicted"/>
<evidence type="ECO:0000256" key="5">
    <source>
        <dbReference type="ARBA" id="ARBA00023136"/>
    </source>
</evidence>
<gene>
    <name evidence="8" type="primary">LOC111604276</name>
</gene>
<name>A0A6J1MBR7_DROHY</name>
<sequence length="159" mass="18423">MLEAHRMYYKLIRMINEFCEIFKYPLASLLLLLICMTCVTGYSCCRALFGKPLMINAPITECLTLFLNINYLLELYILTLTTNLTSKLHENILHDLRTTFCDSDLVERSNVWLALQITSQNTSINIFGVLNINLQLIFPLVSGIILHIIYIIQSDYNYM</sequence>
<dbReference type="CTD" id="117475"/>
<dbReference type="RefSeq" id="XP_023178044.2">
    <property type="nucleotide sequence ID" value="XM_023322276.2"/>
</dbReference>
<keyword evidence="7" id="KW-1185">Reference proteome</keyword>
<evidence type="ECO:0000256" key="3">
    <source>
        <dbReference type="ARBA" id="ARBA00022692"/>
    </source>
</evidence>
<dbReference type="GO" id="GO:0005886">
    <property type="term" value="C:plasma membrane"/>
    <property type="evidence" value="ECO:0007669"/>
    <property type="project" value="UniProtKB-SubCell"/>
</dbReference>
<keyword evidence="3 6" id="KW-0812">Transmembrane</keyword>
<evidence type="ECO:0000313" key="8">
    <source>
        <dbReference type="RefSeq" id="XP_023178044.2"/>
    </source>
</evidence>
<dbReference type="GeneID" id="111604276"/>
<evidence type="ECO:0000256" key="4">
    <source>
        <dbReference type="ARBA" id="ARBA00022989"/>
    </source>
</evidence>
<evidence type="ECO:0000256" key="6">
    <source>
        <dbReference type="SAM" id="Phobius"/>
    </source>
</evidence>
<comment type="subcellular location">
    <subcellularLocation>
        <location evidence="1">Cell membrane</location>
        <topology evidence="1">Multi-pass membrane protein</topology>
    </subcellularLocation>
</comment>
<reference evidence="8" key="1">
    <citation type="submission" date="2025-08" db="UniProtKB">
        <authorList>
            <consortium name="RefSeq"/>
        </authorList>
    </citation>
    <scope>IDENTIFICATION</scope>
    <source>
        <strain evidence="8">15085-1641.00</strain>
        <tissue evidence="8">Whole body</tissue>
    </source>
</reference>
<accession>A0A6J1MBR7</accession>
<keyword evidence="8" id="KW-0675">Receptor</keyword>
<evidence type="ECO:0000256" key="2">
    <source>
        <dbReference type="ARBA" id="ARBA00022475"/>
    </source>
</evidence>
<evidence type="ECO:0000313" key="7">
    <source>
        <dbReference type="Proteomes" id="UP000504633"/>
    </source>
</evidence>
<dbReference type="GO" id="GO:0050909">
    <property type="term" value="P:sensory perception of taste"/>
    <property type="evidence" value="ECO:0007669"/>
    <property type="project" value="InterPro"/>
</dbReference>
<feature type="transmembrane region" description="Helical" evidence="6">
    <location>
        <begin position="132"/>
        <end position="152"/>
    </location>
</feature>